<evidence type="ECO:0000313" key="3">
    <source>
        <dbReference type="EMBL" id="KAF1980490.1"/>
    </source>
</evidence>
<feature type="transmembrane region" description="Helical" evidence="1">
    <location>
        <begin position="57"/>
        <end position="75"/>
    </location>
</feature>
<evidence type="ECO:0008006" key="5">
    <source>
        <dbReference type="Google" id="ProtNLM"/>
    </source>
</evidence>
<evidence type="ECO:0000256" key="2">
    <source>
        <dbReference type="SAM" id="SignalP"/>
    </source>
</evidence>
<protein>
    <recommendedName>
        <fullName evidence="5">Ammonium transporter AmtB-like domain-containing protein</fullName>
    </recommendedName>
</protein>
<keyword evidence="1" id="KW-1133">Transmembrane helix</keyword>
<keyword evidence="1" id="KW-0472">Membrane</keyword>
<dbReference type="Proteomes" id="UP000800036">
    <property type="component" value="Unassembled WGS sequence"/>
</dbReference>
<reference evidence="3" key="1">
    <citation type="journal article" date="2020" name="Stud. Mycol.">
        <title>101 Dothideomycetes genomes: a test case for predicting lifestyles and emergence of pathogens.</title>
        <authorList>
            <person name="Haridas S."/>
            <person name="Albert R."/>
            <person name="Binder M."/>
            <person name="Bloem J."/>
            <person name="Labutti K."/>
            <person name="Salamov A."/>
            <person name="Andreopoulos B."/>
            <person name="Baker S."/>
            <person name="Barry K."/>
            <person name="Bills G."/>
            <person name="Bluhm B."/>
            <person name="Cannon C."/>
            <person name="Castanera R."/>
            <person name="Culley D."/>
            <person name="Daum C."/>
            <person name="Ezra D."/>
            <person name="Gonzalez J."/>
            <person name="Henrissat B."/>
            <person name="Kuo A."/>
            <person name="Liang C."/>
            <person name="Lipzen A."/>
            <person name="Lutzoni F."/>
            <person name="Magnuson J."/>
            <person name="Mondo S."/>
            <person name="Nolan M."/>
            <person name="Ohm R."/>
            <person name="Pangilinan J."/>
            <person name="Park H.-J."/>
            <person name="Ramirez L."/>
            <person name="Alfaro M."/>
            <person name="Sun H."/>
            <person name="Tritt A."/>
            <person name="Yoshinaga Y."/>
            <person name="Zwiers L.-H."/>
            <person name="Turgeon B."/>
            <person name="Goodwin S."/>
            <person name="Spatafora J."/>
            <person name="Crous P."/>
            <person name="Grigoriev I."/>
        </authorList>
    </citation>
    <scope>NUCLEOTIDE SEQUENCE</scope>
    <source>
        <strain evidence="3">CBS 107.79</strain>
    </source>
</reference>
<evidence type="ECO:0000313" key="4">
    <source>
        <dbReference type="Proteomes" id="UP000800036"/>
    </source>
</evidence>
<keyword evidence="2" id="KW-0732">Signal</keyword>
<feature type="chain" id="PRO_5025689754" description="Ammonium transporter AmtB-like domain-containing protein" evidence="2">
    <location>
        <begin position="21"/>
        <end position="112"/>
    </location>
</feature>
<feature type="signal peptide" evidence="2">
    <location>
        <begin position="1"/>
        <end position="20"/>
    </location>
</feature>
<evidence type="ECO:0000256" key="1">
    <source>
        <dbReference type="SAM" id="Phobius"/>
    </source>
</evidence>
<organism evidence="3 4">
    <name type="scientific">Bimuria novae-zelandiae CBS 107.79</name>
    <dbReference type="NCBI Taxonomy" id="1447943"/>
    <lineage>
        <taxon>Eukaryota</taxon>
        <taxon>Fungi</taxon>
        <taxon>Dikarya</taxon>
        <taxon>Ascomycota</taxon>
        <taxon>Pezizomycotina</taxon>
        <taxon>Dothideomycetes</taxon>
        <taxon>Pleosporomycetidae</taxon>
        <taxon>Pleosporales</taxon>
        <taxon>Massarineae</taxon>
        <taxon>Didymosphaeriaceae</taxon>
        <taxon>Bimuria</taxon>
    </lineage>
</organism>
<dbReference type="EMBL" id="ML976656">
    <property type="protein sequence ID" value="KAF1980490.1"/>
    <property type="molecule type" value="Genomic_DNA"/>
</dbReference>
<name>A0A6A5VV87_9PLEO</name>
<accession>A0A6A5VV87</accession>
<sequence length="112" mass="12727">MTSIALGGVWLVLYYAMASGKEQTCDILGIHMGMGIACNGHMTGFHERHNRFCAKRIMSIVYIWCLVFLVVHGLPRRGSEFSDSRRYYSELRHCCKISSSKVVSHVQKTDIQ</sequence>
<proteinExistence type="predicted"/>
<keyword evidence="4" id="KW-1185">Reference proteome</keyword>
<keyword evidence="1" id="KW-0812">Transmembrane</keyword>
<gene>
    <name evidence="3" type="ORF">BU23DRAFT_9538</name>
</gene>
<dbReference type="AlphaFoldDB" id="A0A6A5VV87"/>